<sequence length="202" mass="22023">MVEAADVVEKSYVAPGKSSDNVEAVRVEVLDVHSNNRFAILIEKYEEVGLEKHREIDKALDRGLYIPETDASHIGLGSHSGASNIKLAKELRSLGPVELDYKKKKRDGRLKSSSGERSSIPGFKNYLVNGLIDGTYADNTNGSHDPSGVVRNVGEVSIDHLASPISVWKSGTGWGRPGRTKEMFGEVFGEFLGDGVPLEERD</sequence>
<reference evidence="1 2" key="1">
    <citation type="journal article" date="2016" name="Sci. Rep.">
        <title>The Dendrobium catenatum Lindl. genome sequence provides insights into polysaccharide synthase, floral development and adaptive evolution.</title>
        <authorList>
            <person name="Zhang G.Q."/>
            <person name="Xu Q."/>
            <person name="Bian C."/>
            <person name="Tsai W.C."/>
            <person name="Yeh C.M."/>
            <person name="Liu K.W."/>
            <person name="Yoshida K."/>
            <person name="Zhang L.S."/>
            <person name="Chang S.B."/>
            <person name="Chen F."/>
            <person name="Shi Y."/>
            <person name="Su Y.Y."/>
            <person name="Zhang Y.Q."/>
            <person name="Chen L.J."/>
            <person name="Yin Y."/>
            <person name="Lin M."/>
            <person name="Huang H."/>
            <person name="Deng H."/>
            <person name="Wang Z.W."/>
            <person name="Zhu S.L."/>
            <person name="Zhao X."/>
            <person name="Deng C."/>
            <person name="Niu S.C."/>
            <person name="Huang J."/>
            <person name="Wang M."/>
            <person name="Liu G.H."/>
            <person name="Yang H.J."/>
            <person name="Xiao X.J."/>
            <person name="Hsiao Y.Y."/>
            <person name="Wu W.L."/>
            <person name="Chen Y.Y."/>
            <person name="Mitsuda N."/>
            <person name="Ohme-Takagi M."/>
            <person name="Luo Y.B."/>
            <person name="Van de Peer Y."/>
            <person name="Liu Z.J."/>
        </authorList>
    </citation>
    <scope>NUCLEOTIDE SEQUENCE [LARGE SCALE GENOMIC DNA]</scope>
    <source>
        <tissue evidence="1">The whole plant</tissue>
    </source>
</reference>
<dbReference type="AlphaFoldDB" id="A0A2I0VSY3"/>
<gene>
    <name evidence="1" type="ORF">MA16_Dca006842</name>
</gene>
<accession>A0A2I0VSY3</accession>
<protein>
    <submittedName>
        <fullName evidence="1">Uncharacterized protein</fullName>
    </submittedName>
</protein>
<name>A0A2I0VSY3_9ASPA</name>
<reference evidence="1 2" key="2">
    <citation type="journal article" date="2017" name="Nature">
        <title>The Apostasia genome and the evolution of orchids.</title>
        <authorList>
            <person name="Zhang G.Q."/>
            <person name="Liu K.W."/>
            <person name="Li Z."/>
            <person name="Lohaus R."/>
            <person name="Hsiao Y.Y."/>
            <person name="Niu S.C."/>
            <person name="Wang J.Y."/>
            <person name="Lin Y.C."/>
            <person name="Xu Q."/>
            <person name="Chen L.J."/>
            <person name="Yoshida K."/>
            <person name="Fujiwara S."/>
            <person name="Wang Z.W."/>
            <person name="Zhang Y.Q."/>
            <person name="Mitsuda N."/>
            <person name="Wang M."/>
            <person name="Liu G.H."/>
            <person name="Pecoraro L."/>
            <person name="Huang H.X."/>
            <person name="Xiao X.J."/>
            <person name="Lin M."/>
            <person name="Wu X.Y."/>
            <person name="Wu W.L."/>
            <person name="Chen Y.Y."/>
            <person name="Chang S.B."/>
            <person name="Sakamoto S."/>
            <person name="Ohme-Takagi M."/>
            <person name="Yagi M."/>
            <person name="Zeng S.J."/>
            <person name="Shen C.Y."/>
            <person name="Yeh C.M."/>
            <person name="Luo Y.B."/>
            <person name="Tsai W.C."/>
            <person name="Van de Peer Y."/>
            <person name="Liu Z.J."/>
        </authorList>
    </citation>
    <scope>NUCLEOTIDE SEQUENCE [LARGE SCALE GENOMIC DNA]</scope>
    <source>
        <tissue evidence="1">The whole plant</tissue>
    </source>
</reference>
<organism evidence="1 2">
    <name type="scientific">Dendrobium catenatum</name>
    <dbReference type="NCBI Taxonomy" id="906689"/>
    <lineage>
        <taxon>Eukaryota</taxon>
        <taxon>Viridiplantae</taxon>
        <taxon>Streptophyta</taxon>
        <taxon>Embryophyta</taxon>
        <taxon>Tracheophyta</taxon>
        <taxon>Spermatophyta</taxon>
        <taxon>Magnoliopsida</taxon>
        <taxon>Liliopsida</taxon>
        <taxon>Asparagales</taxon>
        <taxon>Orchidaceae</taxon>
        <taxon>Epidendroideae</taxon>
        <taxon>Malaxideae</taxon>
        <taxon>Dendrobiinae</taxon>
        <taxon>Dendrobium</taxon>
    </lineage>
</organism>
<evidence type="ECO:0000313" key="1">
    <source>
        <dbReference type="EMBL" id="PKU66514.1"/>
    </source>
</evidence>
<evidence type="ECO:0000313" key="2">
    <source>
        <dbReference type="Proteomes" id="UP000233837"/>
    </source>
</evidence>
<dbReference type="Proteomes" id="UP000233837">
    <property type="component" value="Unassembled WGS sequence"/>
</dbReference>
<proteinExistence type="predicted"/>
<keyword evidence="2" id="KW-1185">Reference proteome</keyword>
<dbReference type="EMBL" id="KZ503267">
    <property type="protein sequence ID" value="PKU66514.1"/>
    <property type="molecule type" value="Genomic_DNA"/>
</dbReference>